<dbReference type="Gene3D" id="2.40.30.70">
    <property type="entry name" value="YaeB-like"/>
    <property type="match status" value="1"/>
</dbReference>
<dbReference type="GO" id="GO:0032259">
    <property type="term" value="P:methylation"/>
    <property type="evidence" value="ECO:0007669"/>
    <property type="project" value="UniProtKB-KW"/>
</dbReference>
<dbReference type="PANTHER" id="PTHR12818:SF0">
    <property type="entry name" value="TRNA (ADENINE(37)-N6)-METHYLTRANSFERASE"/>
    <property type="match status" value="1"/>
</dbReference>
<reference evidence="5" key="1">
    <citation type="journal article" date="2020" name="mSystems">
        <title>Genome- and Community-Level Interaction Insights into Carbon Utilization and Element Cycling Functions of Hydrothermarchaeota in Hydrothermal Sediment.</title>
        <authorList>
            <person name="Zhou Z."/>
            <person name="Liu Y."/>
            <person name="Xu W."/>
            <person name="Pan J."/>
            <person name="Luo Z.H."/>
            <person name="Li M."/>
        </authorList>
    </citation>
    <scope>NUCLEOTIDE SEQUENCE [LARGE SCALE GENOMIC DNA]</scope>
    <source>
        <strain evidence="5">SpSt-897</strain>
    </source>
</reference>
<name>A0A7C3UYW9_9BACT</name>
<dbReference type="GO" id="GO:0008168">
    <property type="term" value="F:methyltransferase activity"/>
    <property type="evidence" value="ECO:0007669"/>
    <property type="project" value="UniProtKB-KW"/>
</dbReference>
<gene>
    <name evidence="5" type="primary">tsaA</name>
    <name evidence="5" type="ORF">ENW96_11225</name>
</gene>
<keyword evidence="5" id="KW-0489">Methyltransferase</keyword>
<keyword evidence="1" id="KW-0949">S-adenosyl-L-methionine</keyword>
<organism evidence="5">
    <name type="scientific">Desulfobacca acetoxidans</name>
    <dbReference type="NCBI Taxonomy" id="60893"/>
    <lineage>
        <taxon>Bacteria</taxon>
        <taxon>Pseudomonadati</taxon>
        <taxon>Thermodesulfobacteriota</taxon>
        <taxon>Desulfobaccia</taxon>
        <taxon>Desulfobaccales</taxon>
        <taxon>Desulfobaccaceae</taxon>
        <taxon>Desulfobacca</taxon>
    </lineage>
</organism>
<evidence type="ECO:0000259" key="4">
    <source>
        <dbReference type="PROSITE" id="PS51668"/>
    </source>
</evidence>
<dbReference type="InterPro" id="IPR036413">
    <property type="entry name" value="YaeB-like_sf"/>
</dbReference>
<dbReference type="InterPro" id="IPR023370">
    <property type="entry name" value="TrmO-like_N"/>
</dbReference>
<evidence type="ECO:0000256" key="1">
    <source>
        <dbReference type="ARBA" id="ARBA00022691"/>
    </source>
</evidence>
<dbReference type="AlphaFoldDB" id="A0A7C3UYW9"/>
<protein>
    <submittedName>
        <fullName evidence="5">tRNA (N6-threonylcarbamoyladenosine(37)-N6)-methyltransferase TrmO</fullName>
    </submittedName>
</protein>
<dbReference type="Pfam" id="PF01980">
    <property type="entry name" value="TrmO_N"/>
    <property type="match status" value="1"/>
</dbReference>
<dbReference type="CDD" id="cd09281">
    <property type="entry name" value="UPF0066"/>
    <property type="match status" value="1"/>
</dbReference>
<evidence type="ECO:0000313" key="5">
    <source>
        <dbReference type="EMBL" id="HGF34936.1"/>
    </source>
</evidence>
<dbReference type="EMBL" id="DTMF01000271">
    <property type="protein sequence ID" value="HGF34936.1"/>
    <property type="molecule type" value="Genomic_DNA"/>
</dbReference>
<accession>A0A7C3UYW9</accession>
<dbReference type="InterPro" id="IPR036414">
    <property type="entry name" value="YaeB_N_sf"/>
</dbReference>
<dbReference type="NCBIfam" id="TIGR00104">
    <property type="entry name" value="tRNA_TsaA"/>
    <property type="match status" value="1"/>
</dbReference>
<dbReference type="SUPFAM" id="SSF118196">
    <property type="entry name" value="YaeB-like"/>
    <property type="match status" value="1"/>
</dbReference>
<feature type="domain" description="TsaA-like" evidence="4">
    <location>
        <begin position="5"/>
        <end position="135"/>
    </location>
</feature>
<proteinExistence type="inferred from homology"/>
<dbReference type="PANTHER" id="PTHR12818">
    <property type="entry name" value="TRNA (ADENINE(37)-N6)-METHYLTRANSFERASE"/>
    <property type="match status" value="1"/>
</dbReference>
<dbReference type="PROSITE" id="PS51668">
    <property type="entry name" value="TSAA_2"/>
    <property type="match status" value="1"/>
</dbReference>
<feature type="region of interest" description="Disordered" evidence="3">
    <location>
        <begin position="123"/>
        <end position="146"/>
    </location>
</feature>
<evidence type="ECO:0000256" key="3">
    <source>
        <dbReference type="SAM" id="MobiDB-lite"/>
    </source>
</evidence>
<comment type="similarity">
    <text evidence="2">Belongs to the tRNA methyltransferase O family.</text>
</comment>
<comment type="caution">
    <text evidence="5">The sequence shown here is derived from an EMBL/GenBank/DDBJ whole genome shotgun (WGS) entry which is preliminary data.</text>
</comment>
<evidence type="ECO:0000256" key="2">
    <source>
        <dbReference type="ARBA" id="ARBA00033753"/>
    </source>
</evidence>
<keyword evidence="5" id="KW-0808">Transferase</keyword>
<sequence>MTVELEPIGVVKTRAASVPRHCRVSNVEGQLVIDPQYQEGLRDIHPGQHLVVLFHFNQSPPFTPDHLVQKPPHRSQKLGIFSTCSPIRPNPLGLSILEVVAVKDNVIRVKGIDMLDGTPILDLKPFVPPPPEDLNSSTEKPRGSPP</sequence>
<dbReference type="InterPro" id="IPR040372">
    <property type="entry name" value="YaeB-like"/>
</dbReference>